<dbReference type="AlphaFoldDB" id="A0A3P7J9W6"/>
<evidence type="ECO:0000313" key="2">
    <source>
        <dbReference type="Proteomes" id="UP000270094"/>
    </source>
</evidence>
<dbReference type="Proteomes" id="UP000270094">
    <property type="component" value="Unassembled WGS sequence"/>
</dbReference>
<evidence type="ECO:0000313" key="1">
    <source>
        <dbReference type="EMBL" id="VDM76759.1"/>
    </source>
</evidence>
<name>A0A3P7J9W6_STRVU</name>
<protein>
    <submittedName>
        <fullName evidence="1">Uncharacterized protein</fullName>
    </submittedName>
</protein>
<keyword evidence="2" id="KW-1185">Reference proteome</keyword>
<reference evidence="1 2" key="1">
    <citation type="submission" date="2018-11" db="EMBL/GenBank/DDBJ databases">
        <authorList>
            <consortium name="Pathogen Informatics"/>
        </authorList>
    </citation>
    <scope>NUCLEOTIDE SEQUENCE [LARGE SCALE GENOMIC DNA]</scope>
</reference>
<gene>
    <name evidence="1" type="ORF">SVUK_LOCUS11757</name>
</gene>
<dbReference type="EMBL" id="UYYB01097668">
    <property type="protein sequence ID" value="VDM76759.1"/>
    <property type="molecule type" value="Genomic_DNA"/>
</dbReference>
<proteinExistence type="predicted"/>
<accession>A0A3P7J9W6</accession>
<organism evidence="1 2">
    <name type="scientific">Strongylus vulgaris</name>
    <name type="common">Blood worm</name>
    <dbReference type="NCBI Taxonomy" id="40348"/>
    <lineage>
        <taxon>Eukaryota</taxon>
        <taxon>Metazoa</taxon>
        <taxon>Ecdysozoa</taxon>
        <taxon>Nematoda</taxon>
        <taxon>Chromadorea</taxon>
        <taxon>Rhabditida</taxon>
        <taxon>Rhabditina</taxon>
        <taxon>Rhabditomorpha</taxon>
        <taxon>Strongyloidea</taxon>
        <taxon>Strongylidae</taxon>
        <taxon>Strongylus</taxon>
    </lineage>
</organism>
<sequence length="71" mass="7956">MFGQNIVTTGRLIRVEAHFAFLQTQTHGRVFCSETPITGPISNFAIGEEVDVDIVPQKTYGCNWMAVNVWI</sequence>